<keyword evidence="1" id="KW-1133">Transmembrane helix</keyword>
<evidence type="ECO:0000256" key="1">
    <source>
        <dbReference type="SAM" id="Phobius"/>
    </source>
</evidence>
<organism evidence="2 3">
    <name type="scientific">Paraburkholderia domus</name>
    <dbReference type="NCBI Taxonomy" id="2793075"/>
    <lineage>
        <taxon>Bacteria</taxon>
        <taxon>Pseudomonadati</taxon>
        <taxon>Pseudomonadota</taxon>
        <taxon>Betaproteobacteria</taxon>
        <taxon>Burkholderiales</taxon>
        <taxon>Burkholderiaceae</taxon>
        <taxon>Paraburkholderia</taxon>
    </lineage>
</organism>
<dbReference type="AlphaFoldDB" id="A0A9N8N1Y0"/>
<keyword evidence="1" id="KW-0472">Membrane</keyword>
<dbReference type="Proteomes" id="UP000675121">
    <property type="component" value="Unassembled WGS sequence"/>
</dbReference>
<feature type="transmembrane region" description="Helical" evidence="1">
    <location>
        <begin position="45"/>
        <end position="64"/>
    </location>
</feature>
<keyword evidence="1" id="KW-0812">Transmembrane</keyword>
<keyword evidence="3" id="KW-1185">Reference proteome</keyword>
<gene>
    <name evidence="2" type="ORF">R70211_03826</name>
</gene>
<sequence length="153" mass="16363">MNALDIEPESHAMCSTNTMRGDVRFIVSAVMLALKMQLRRCRGETLSLVSALVAIAIGSLAFWLTQPAHLFNGGAAPPASATVTPLNRNNVLFTHGLLSLELLSTMRHTSPELMPDRGTGANKFCAPHGPAAALLTSCEIHAHRACIQRAIAH</sequence>
<comment type="caution">
    <text evidence="2">The sequence shown here is derived from an EMBL/GenBank/DDBJ whole genome shotgun (WGS) entry which is preliminary data.</text>
</comment>
<dbReference type="RefSeq" id="WP_201075443.1">
    <property type="nucleotide sequence ID" value="NZ_CAJNAS010000010.1"/>
</dbReference>
<protein>
    <submittedName>
        <fullName evidence="2">Uncharacterized protein</fullName>
    </submittedName>
</protein>
<accession>A0A9N8N1Y0</accession>
<reference evidence="2" key="1">
    <citation type="submission" date="2021-02" db="EMBL/GenBank/DDBJ databases">
        <authorList>
            <person name="Vanwijnsberghe S."/>
        </authorList>
    </citation>
    <scope>NUCLEOTIDE SEQUENCE</scope>
    <source>
        <strain evidence="2">R-70211</strain>
    </source>
</reference>
<evidence type="ECO:0000313" key="2">
    <source>
        <dbReference type="EMBL" id="CAE6909667.1"/>
    </source>
</evidence>
<name>A0A9N8N1Y0_9BURK</name>
<dbReference type="EMBL" id="CAJNAS010000010">
    <property type="protein sequence ID" value="CAE6909667.1"/>
    <property type="molecule type" value="Genomic_DNA"/>
</dbReference>
<proteinExistence type="predicted"/>
<evidence type="ECO:0000313" key="3">
    <source>
        <dbReference type="Proteomes" id="UP000675121"/>
    </source>
</evidence>